<sequence length="51" mass="6035">MSYSQERTAVGRAPIPISHCSELSRQQEYLHLYSLVPRAIYCLFLLFVYRK</sequence>
<evidence type="ECO:0000313" key="1">
    <source>
        <dbReference type="EMBL" id="AAU83654.1"/>
    </source>
</evidence>
<dbReference type="AlphaFoldDB" id="Q64AC3"/>
<organism evidence="1">
    <name type="scientific">Uncultured archaeon GZfos26G2</name>
    <dbReference type="NCBI Taxonomy" id="3386331"/>
    <lineage>
        <taxon>Archaea</taxon>
        <taxon>Methanobacteriati</taxon>
        <taxon>Methanobacteriota</taxon>
        <taxon>Stenosarchaea group</taxon>
        <taxon>Methanomicrobia</taxon>
        <taxon>Candidatus Methanophagales</taxon>
        <taxon>Candidatus Methanophagaceae</taxon>
        <taxon>Candidatus Methanophaga</taxon>
    </lineage>
</organism>
<dbReference type="EMBL" id="AY714855">
    <property type="protein sequence ID" value="AAU83654.1"/>
    <property type="molecule type" value="Genomic_DNA"/>
</dbReference>
<accession>Q64AC3</accession>
<proteinExistence type="predicted"/>
<gene>
    <name evidence="1" type="ORF">GZ32E7_15</name>
</gene>
<name>Q64AC3_UNCAG</name>
<protein>
    <submittedName>
        <fullName evidence="1">Uncharacterized protein</fullName>
    </submittedName>
</protein>
<reference evidence="1" key="2">
    <citation type="submission" date="2004-08" db="EMBL/GenBank/DDBJ databases">
        <authorList>
            <person name="Putnam N."/>
            <person name="Detter J.C."/>
            <person name="Richardson P.M."/>
            <person name="Rokhsar D."/>
        </authorList>
    </citation>
    <scope>NUCLEOTIDE SEQUENCE</scope>
</reference>
<reference evidence="1" key="1">
    <citation type="journal article" date="2004" name="Science">
        <title>Reverse methanogenesis: testing the hypothesis with environmental genomics.</title>
        <authorList>
            <person name="Hallam S.J."/>
            <person name="Putnam N."/>
            <person name="Preston C.M."/>
            <person name="Detter J.C."/>
            <person name="Rokhsar D."/>
            <person name="Richardson P.M."/>
            <person name="DeLong E.F."/>
        </authorList>
    </citation>
    <scope>NUCLEOTIDE SEQUENCE</scope>
</reference>